<evidence type="ECO:0000313" key="2">
    <source>
        <dbReference type="EMBL" id="OWK14406.1"/>
    </source>
</evidence>
<protein>
    <submittedName>
        <fullName evidence="2">Uncharacterized protein</fullName>
    </submittedName>
</protein>
<keyword evidence="3" id="KW-1185">Reference proteome</keyword>
<accession>A0A212D8A3</accession>
<dbReference type="EMBL" id="MKHE01000005">
    <property type="protein sequence ID" value="OWK14406.1"/>
    <property type="molecule type" value="Genomic_DNA"/>
</dbReference>
<comment type="caution">
    <text evidence="2">The sequence shown here is derived from an EMBL/GenBank/DDBJ whole genome shotgun (WGS) entry which is preliminary data.</text>
</comment>
<proteinExistence type="predicted"/>
<evidence type="ECO:0000256" key="1">
    <source>
        <dbReference type="SAM" id="MobiDB-lite"/>
    </source>
</evidence>
<evidence type="ECO:0000313" key="3">
    <source>
        <dbReference type="Proteomes" id="UP000242450"/>
    </source>
</evidence>
<dbReference type="AlphaFoldDB" id="A0A212D8A3"/>
<sequence length="160" mass="16650">MTLLGPHNVSSDHSYDMPMGTADRRASNEFLVCGGHCQPSASLRSTATTMPVPTQAHSPQPVLLGARLQSAPTLTNIYQNKQKLRKQHSDPVCPSQAGAGYSCSPQPRATATTCAHVDLQTKTTSGGFSGSGGTLCSIGGTGVGAPRLGCAQGPPFWEQR</sequence>
<reference evidence="2 3" key="1">
    <citation type="journal article" date="2018" name="Mol. Genet. Genomics">
        <title>The red deer Cervus elaphus genome CerEla1.0: sequencing, annotating, genes, and chromosomes.</title>
        <authorList>
            <person name="Bana N.A."/>
            <person name="Nyiri A."/>
            <person name="Nagy J."/>
            <person name="Frank K."/>
            <person name="Nagy T."/>
            <person name="Steger V."/>
            <person name="Schiller M."/>
            <person name="Lakatos P."/>
            <person name="Sugar L."/>
            <person name="Horn P."/>
            <person name="Barta E."/>
            <person name="Orosz L."/>
        </authorList>
    </citation>
    <scope>NUCLEOTIDE SEQUENCE [LARGE SCALE GENOMIC DNA]</scope>
    <source>
        <strain evidence="2">Hungarian</strain>
    </source>
</reference>
<organism evidence="2 3">
    <name type="scientific">Cervus elaphus hippelaphus</name>
    <name type="common">European red deer</name>
    <dbReference type="NCBI Taxonomy" id="46360"/>
    <lineage>
        <taxon>Eukaryota</taxon>
        <taxon>Metazoa</taxon>
        <taxon>Chordata</taxon>
        <taxon>Craniata</taxon>
        <taxon>Vertebrata</taxon>
        <taxon>Euteleostomi</taxon>
        <taxon>Mammalia</taxon>
        <taxon>Eutheria</taxon>
        <taxon>Laurasiatheria</taxon>
        <taxon>Artiodactyla</taxon>
        <taxon>Ruminantia</taxon>
        <taxon>Pecora</taxon>
        <taxon>Cervidae</taxon>
        <taxon>Cervinae</taxon>
        <taxon>Cervus</taxon>
    </lineage>
</organism>
<name>A0A212D8A3_CEREH</name>
<gene>
    <name evidence="2" type="ORF">Celaphus_00001075</name>
</gene>
<dbReference type="OrthoDB" id="346907at2759"/>
<dbReference type="Proteomes" id="UP000242450">
    <property type="component" value="Chromosome 5"/>
</dbReference>
<feature type="region of interest" description="Disordered" evidence="1">
    <location>
        <begin position="1"/>
        <end position="21"/>
    </location>
</feature>